<evidence type="ECO:0000256" key="1">
    <source>
        <dbReference type="ARBA" id="ARBA00022448"/>
    </source>
</evidence>
<dbReference type="AlphaFoldDB" id="B1XUV5"/>
<evidence type="ECO:0000256" key="6">
    <source>
        <dbReference type="PROSITE-ProRule" id="PRU00433"/>
    </source>
</evidence>
<organism evidence="9">
    <name type="scientific">Polynucleobacter necessarius subsp. necessarius (strain STIR1)</name>
    <dbReference type="NCBI Taxonomy" id="452638"/>
    <lineage>
        <taxon>Bacteria</taxon>
        <taxon>Pseudomonadati</taxon>
        <taxon>Pseudomonadota</taxon>
        <taxon>Betaproteobacteria</taxon>
        <taxon>Burkholderiales</taxon>
        <taxon>Burkholderiaceae</taxon>
        <taxon>Polynucleobacter</taxon>
    </lineage>
</organism>
<evidence type="ECO:0000256" key="2">
    <source>
        <dbReference type="ARBA" id="ARBA00022617"/>
    </source>
</evidence>
<feature type="signal peptide" evidence="7">
    <location>
        <begin position="1"/>
        <end position="22"/>
    </location>
</feature>
<evidence type="ECO:0000256" key="7">
    <source>
        <dbReference type="SAM" id="SignalP"/>
    </source>
</evidence>
<dbReference type="Gene3D" id="1.10.760.10">
    <property type="entry name" value="Cytochrome c-like domain"/>
    <property type="match status" value="1"/>
</dbReference>
<keyword evidence="1" id="KW-0813">Transport</keyword>
<dbReference type="InterPro" id="IPR009056">
    <property type="entry name" value="Cyt_c-like_dom"/>
</dbReference>
<feature type="domain" description="Cytochrome c" evidence="8">
    <location>
        <begin position="23"/>
        <end position="110"/>
    </location>
</feature>
<dbReference type="HOGENOM" id="CLU_128253_1_0_4"/>
<keyword evidence="2 6" id="KW-0349">Heme</keyword>
<keyword evidence="3 6" id="KW-0479">Metal-binding</keyword>
<evidence type="ECO:0000256" key="5">
    <source>
        <dbReference type="ARBA" id="ARBA00023004"/>
    </source>
</evidence>
<protein>
    <submittedName>
        <fullName evidence="9">Cytochrome c class I</fullName>
    </submittedName>
</protein>
<keyword evidence="7" id="KW-0732">Signal</keyword>
<dbReference type="GO" id="GO:0020037">
    <property type="term" value="F:heme binding"/>
    <property type="evidence" value="ECO:0007669"/>
    <property type="project" value="InterPro"/>
</dbReference>
<dbReference type="STRING" id="452638.Pnec_0934"/>
<feature type="chain" id="PRO_5002773129" evidence="7">
    <location>
        <begin position="23"/>
        <end position="117"/>
    </location>
</feature>
<dbReference type="EMBL" id="CP001010">
    <property type="protein sequence ID" value="ACB44132.1"/>
    <property type="molecule type" value="Genomic_DNA"/>
</dbReference>
<keyword evidence="5 6" id="KW-0408">Iron</keyword>
<dbReference type="OrthoDB" id="8777614at2"/>
<reference evidence="9" key="1">
    <citation type="submission" date="2008-03" db="EMBL/GenBank/DDBJ databases">
        <title>Complete sequence of Polynucleobacter necessarius STIR1.</title>
        <authorList>
            <consortium name="US DOE Joint Genome Institute"/>
            <person name="Copeland A."/>
            <person name="Lucas S."/>
            <person name="Lapidus A."/>
            <person name="Barry K."/>
            <person name="Detter J.C."/>
            <person name="Glavina del Rio T."/>
            <person name="Hammon N."/>
            <person name="Israni S."/>
            <person name="Dalin E."/>
            <person name="Tice H."/>
            <person name="Pitluck S."/>
            <person name="Chain P."/>
            <person name="Malfatti S."/>
            <person name="Shin M."/>
            <person name="Vergez L."/>
            <person name="Schmutz J."/>
            <person name="Larimer F."/>
            <person name="Land M."/>
            <person name="Hauser L."/>
            <person name="Kyrpides N."/>
            <person name="Kim E."/>
            <person name="Hahn M."/>
            <person name="Richardson P."/>
        </authorList>
    </citation>
    <scope>NUCLEOTIDE SEQUENCE [LARGE SCALE GENOMIC DNA]</scope>
    <source>
        <strain evidence="9">STIR1</strain>
    </source>
</reference>
<dbReference type="SUPFAM" id="SSF46626">
    <property type="entry name" value="Cytochrome c"/>
    <property type="match status" value="1"/>
</dbReference>
<dbReference type="KEGG" id="pne:Pnec_0934"/>
<sequence length="117" mass="12342">MKFALITAVLLSSIGLVNVANAANKDKGQALVEKANCASCHGAGLNAPILPAYPKLAGQYSDYLYYALKAYKVGNGNAQFGRNNAVMGLQVQNFSDADLQDIAAYISSLPGNFVVKK</sequence>
<evidence type="ECO:0000259" key="8">
    <source>
        <dbReference type="PROSITE" id="PS51007"/>
    </source>
</evidence>
<dbReference type="PANTHER" id="PTHR33751:SF9">
    <property type="entry name" value="CYTOCHROME C4"/>
    <property type="match status" value="1"/>
</dbReference>
<dbReference type="PROSITE" id="PS51007">
    <property type="entry name" value="CYTC"/>
    <property type="match status" value="1"/>
</dbReference>
<dbReference type="PANTHER" id="PTHR33751">
    <property type="entry name" value="CBB3-TYPE CYTOCHROME C OXIDASE SUBUNIT FIXP"/>
    <property type="match status" value="1"/>
</dbReference>
<dbReference type="eggNOG" id="COG2863">
    <property type="taxonomic scope" value="Bacteria"/>
</dbReference>
<dbReference type="GO" id="GO:0009055">
    <property type="term" value="F:electron transfer activity"/>
    <property type="evidence" value="ECO:0007669"/>
    <property type="project" value="InterPro"/>
</dbReference>
<evidence type="ECO:0000313" key="9">
    <source>
        <dbReference type="EMBL" id="ACB44132.1"/>
    </source>
</evidence>
<evidence type="ECO:0000256" key="4">
    <source>
        <dbReference type="ARBA" id="ARBA00022982"/>
    </source>
</evidence>
<accession>B1XUV5</accession>
<dbReference type="InterPro" id="IPR050597">
    <property type="entry name" value="Cytochrome_c_Oxidase_Subunit"/>
</dbReference>
<evidence type="ECO:0000256" key="3">
    <source>
        <dbReference type="ARBA" id="ARBA00022723"/>
    </source>
</evidence>
<keyword evidence="4" id="KW-0249">Electron transport</keyword>
<dbReference type="Pfam" id="PF00034">
    <property type="entry name" value="Cytochrom_C"/>
    <property type="match status" value="1"/>
</dbReference>
<proteinExistence type="predicted"/>
<dbReference type="GO" id="GO:0046872">
    <property type="term" value="F:metal ion binding"/>
    <property type="evidence" value="ECO:0007669"/>
    <property type="project" value="UniProtKB-KW"/>
</dbReference>
<name>B1XUV5_POLNS</name>
<gene>
    <name evidence="9" type="ordered locus">Pnec_0934</name>
</gene>
<dbReference type="InterPro" id="IPR036909">
    <property type="entry name" value="Cyt_c-like_dom_sf"/>
</dbReference>